<reference evidence="2" key="1">
    <citation type="submission" date="2012-06" db="EMBL/GenBank/DDBJ databases">
        <title>The complete genome of Flexibacter litoralis DSM 6794.</title>
        <authorList>
            <person name="Lucas S."/>
            <person name="Copeland A."/>
            <person name="Lapidus A."/>
            <person name="Glavina del Rio T."/>
            <person name="Dalin E."/>
            <person name="Tice H."/>
            <person name="Bruce D."/>
            <person name="Goodwin L."/>
            <person name="Pitluck S."/>
            <person name="Peters L."/>
            <person name="Ovchinnikova G."/>
            <person name="Lu M."/>
            <person name="Kyrpides N."/>
            <person name="Mavromatis K."/>
            <person name="Ivanova N."/>
            <person name="Brettin T."/>
            <person name="Detter J.C."/>
            <person name="Han C."/>
            <person name="Larimer F."/>
            <person name="Land M."/>
            <person name="Hauser L."/>
            <person name="Markowitz V."/>
            <person name="Cheng J.-F."/>
            <person name="Hugenholtz P."/>
            <person name="Woyke T."/>
            <person name="Wu D."/>
            <person name="Spring S."/>
            <person name="Lang E."/>
            <person name="Kopitz M."/>
            <person name="Brambilla E."/>
            <person name="Klenk H.-P."/>
            <person name="Eisen J.A."/>
        </authorList>
    </citation>
    <scope>NUCLEOTIDE SEQUENCE [LARGE SCALE GENOMIC DNA]</scope>
    <source>
        <strain evidence="2">ATCC 23117 / DSM 6794 / NBRC 15988 / NCIMB 1366 / Sio-4</strain>
    </source>
</reference>
<accession>I4ALN3</accession>
<dbReference type="AlphaFoldDB" id="I4ALN3"/>
<organism evidence="1 2">
    <name type="scientific">Bernardetia litoralis (strain ATCC 23117 / DSM 6794 / NBRC 15988 / NCIMB 1366 / Fx l1 / Sio-4)</name>
    <name type="common">Flexibacter litoralis</name>
    <dbReference type="NCBI Taxonomy" id="880071"/>
    <lineage>
        <taxon>Bacteria</taxon>
        <taxon>Pseudomonadati</taxon>
        <taxon>Bacteroidota</taxon>
        <taxon>Cytophagia</taxon>
        <taxon>Cytophagales</taxon>
        <taxon>Bernardetiaceae</taxon>
        <taxon>Bernardetia</taxon>
    </lineage>
</organism>
<dbReference type="Proteomes" id="UP000006054">
    <property type="component" value="Chromosome"/>
</dbReference>
<name>I4ALN3_BERLS</name>
<proteinExistence type="predicted"/>
<evidence type="ECO:0000313" key="1">
    <source>
        <dbReference type="EMBL" id="AFM04868.1"/>
    </source>
</evidence>
<dbReference type="HOGENOM" id="CLU_210090_0_0_10"/>
<keyword evidence="2" id="KW-1185">Reference proteome</keyword>
<dbReference type="KEGG" id="fli:Fleli_2503"/>
<evidence type="ECO:0000313" key="2">
    <source>
        <dbReference type="Proteomes" id="UP000006054"/>
    </source>
</evidence>
<gene>
    <name evidence="1" type="ordered locus">Fleli_2503</name>
</gene>
<dbReference type="RefSeq" id="WP_014798305.1">
    <property type="nucleotide sequence ID" value="NC_018018.1"/>
</dbReference>
<sequence>MSVTRLERKLKRRRRASVARDKMLKNNNFVPPMLNVDVEAIKAEFEKNKKA</sequence>
<dbReference type="EMBL" id="CP003345">
    <property type="protein sequence ID" value="AFM04868.1"/>
    <property type="molecule type" value="Genomic_DNA"/>
</dbReference>
<protein>
    <submittedName>
        <fullName evidence="1">Uncharacterized protein</fullName>
    </submittedName>
</protein>